<keyword evidence="3" id="KW-1185">Reference proteome</keyword>
<evidence type="ECO:0000256" key="1">
    <source>
        <dbReference type="SAM" id="MobiDB-lite"/>
    </source>
</evidence>
<dbReference type="Proteomes" id="UP000823775">
    <property type="component" value="Unassembled WGS sequence"/>
</dbReference>
<sequence>MEKNPPKGSRSSNKRLKSSSPSPTHVEISESSSNECPESASSLLKKPSSFVPKKINWLEWILGFMLESCHDPDDNTSLPYGMIVTWIIKTMGVDVSSFPVKGISSTYNDRAFYSMSYVLHEGVWVKKTSYKPKVKLASAEGPSSVRFDDAQGAVLNSLLSEAQEIKKSLDAVVGDLHKCTELLGKLSTDMTSLQAQLSLIQREGVKPFNLFLMQVDSVAS</sequence>
<feature type="compositionally biased region" description="Low complexity" evidence="1">
    <location>
        <begin position="18"/>
        <end position="38"/>
    </location>
</feature>
<comment type="caution">
    <text evidence="2">The sequence shown here is derived from an EMBL/GenBank/DDBJ whole genome shotgun (WGS) entry which is preliminary data.</text>
</comment>
<organism evidence="2 3">
    <name type="scientific">Datura stramonium</name>
    <name type="common">Jimsonweed</name>
    <name type="synonym">Common thornapple</name>
    <dbReference type="NCBI Taxonomy" id="4076"/>
    <lineage>
        <taxon>Eukaryota</taxon>
        <taxon>Viridiplantae</taxon>
        <taxon>Streptophyta</taxon>
        <taxon>Embryophyta</taxon>
        <taxon>Tracheophyta</taxon>
        <taxon>Spermatophyta</taxon>
        <taxon>Magnoliopsida</taxon>
        <taxon>eudicotyledons</taxon>
        <taxon>Gunneridae</taxon>
        <taxon>Pentapetalae</taxon>
        <taxon>asterids</taxon>
        <taxon>lamiids</taxon>
        <taxon>Solanales</taxon>
        <taxon>Solanaceae</taxon>
        <taxon>Solanoideae</taxon>
        <taxon>Datureae</taxon>
        <taxon>Datura</taxon>
    </lineage>
</organism>
<dbReference type="EMBL" id="JACEIK010005027">
    <property type="protein sequence ID" value="MCE0480548.1"/>
    <property type="molecule type" value="Genomic_DNA"/>
</dbReference>
<protein>
    <submittedName>
        <fullName evidence="2">Uncharacterized protein</fullName>
    </submittedName>
</protein>
<name>A0ABS8VLM1_DATST</name>
<accession>A0ABS8VLM1</accession>
<gene>
    <name evidence="2" type="ORF">HAX54_037489</name>
</gene>
<evidence type="ECO:0000313" key="3">
    <source>
        <dbReference type="Proteomes" id="UP000823775"/>
    </source>
</evidence>
<reference evidence="2 3" key="1">
    <citation type="journal article" date="2021" name="BMC Genomics">
        <title>Datura genome reveals duplications of psychoactive alkaloid biosynthetic genes and high mutation rate following tissue culture.</title>
        <authorList>
            <person name="Rajewski A."/>
            <person name="Carter-House D."/>
            <person name="Stajich J."/>
            <person name="Litt A."/>
        </authorList>
    </citation>
    <scope>NUCLEOTIDE SEQUENCE [LARGE SCALE GENOMIC DNA]</scope>
    <source>
        <strain evidence="2">AR-01</strain>
    </source>
</reference>
<evidence type="ECO:0000313" key="2">
    <source>
        <dbReference type="EMBL" id="MCE0480548.1"/>
    </source>
</evidence>
<proteinExistence type="predicted"/>
<feature type="region of interest" description="Disordered" evidence="1">
    <location>
        <begin position="1"/>
        <end position="38"/>
    </location>
</feature>